<dbReference type="InterPro" id="IPR007060">
    <property type="entry name" value="FtsL/DivIC"/>
</dbReference>
<reference evidence="2 3" key="1">
    <citation type="submission" date="2018-11" db="EMBL/GenBank/DDBJ databases">
        <title>Draft genome sequence of Ferruginibacter sp. BO-59.</title>
        <authorList>
            <person name="Im W.T."/>
        </authorList>
    </citation>
    <scope>NUCLEOTIDE SEQUENCE [LARGE SCALE GENOMIC DNA]</scope>
    <source>
        <strain evidence="2 3">BO-59</strain>
    </source>
</reference>
<keyword evidence="3" id="KW-1185">Reference proteome</keyword>
<dbReference type="OrthoDB" id="1467719at2"/>
<proteinExistence type="predicted"/>
<dbReference type="Proteomes" id="UP000267223">
    <property type="component" value="Unassembled WGS sequence"/>
</dbReference>
<keyword evidence="1" id="KW-1133">Transmembrane helix</keyword>
<accession>A0A3M9NB96</accession>
<evidence type="ECO:0000313" key="2">
    <source>
        <dbReference type="EMBL" id="RNI34567.1"/>
    </source>
</evidence>
<sequence>MKKWRSIFYNKYLITGIAFAIWMMFFDRNDLPSQIRRSSELYKMKQNQKNMALLIANTEKELQLLKTNPETLEKYAREKFLMKKDNEDVYIVTLDSSSIR</sequence>
<name>A0A3M9NB96_9BACT</name>
<evidence type="ECO:0000256" key="1">
    <source>
        <dbReference type="SAM" id="Phobius"/>
    </source>
</evidence>
<comment type="caution">
    <text evidence="2">The sequence shown here is derived from an EMBL/GenBank/DDBJ whole genome shotgun (WGS) entry which is preliminary data.</text>
</comment>
<gene>
    <name evidence="2" type="ORF">EFY79_15445</name>
</gene>
<dbReference type="Pfam" id="PF04977">
    <property type="entry name" value="DivIC"/>
    <property type="match status" value="1"/>
</dbReference>
<keyword evidence="1" id="KW-0472">Membrane</keyword>
<protein>
    <submittedName>
        <fullName evidence="2">Septum formation initiator family protein</fullName>
    </submittedName>
</protein>
<dbReference type="AlphaFoldDB" id="A0A3M9NB96"/>
<evidence type="ECO:0000313" key="3">
    <source>
        <dbReference type="Proteomes" id="UP000267223"/>
    </source>
</evidence>
<organism evidence="2 3">
    <name type="scientific">Hanamia caeni</name>
    <dbReference type="NCBI Taxonomy" id="2294116"/>
    <lineage>
        <taxon>Bacteria</taxon>
        <taxon>Pseudomonadati</taxon>
        <taxon>Bacteroidota</taxon>
        <taxon>Chitinophagia</taxon>
        <taxon>Chitinophagales</taxon>
        <taxon>Chitinophagaceae</taxon>
        <taxon>Hanamia</taxon>
    </lineage>
</organism>
<feature type="transmembrane region" description="Helical" evidence="1">
    <location>
        <begin position="7"/>
        <end position="26"/>
    </location>
</feature>
<keyword evidence="1" id="KW-0812">Transmembrane</keyword>
<dbReference type="EMBL" id="RJJR01000013">
    <property type="protein sequence ID" value="RNI34567.1"/>
    <property type="molecule type" value="Genomic_DNA"/>
</dbReference>
<dbReference type="RefSeq" id="WP_123121626.1">
    <property type="nucleotide sequence ID" value="NZ_RJJR01000013.1"/>
</dbReference>